<gene>
    <name evidence="1" type="ORF">BN869_000003564_1</name>
</gene>
<name>A0A0B7JR87_BIOOC</name>
<protein>
    <submittedName>
        <fullName evidence="1">Uncharacterized protein</fullName>
    </submittedName>
</protein>
<proteinExistence type="predicted"/>
<evidence type="ECO:0000313" key="1">
    <source>
        <dbReference type="EMBL" id="CEO47509.1"/>
    </source>
</evidence>
<organism evidence="1">
    <name type="scientific">Bionectria ochroleuca</name>
    <name type="common">Gliocladium roseum</name>
    <dbReference type="NCBI Taxonomy" id="29856"/>
    <lineage>
        <taxon>Eukaryota</taxon>
        <taxon>Fungi</taxon>
        <taxon>Dikarya</taxon>
        <taxon>Ascomycota</taxon>
        <taxon>Pezizomycotina</taxon>
        <taxon>Sordariomycetes</taxon>
        <taxon>Hypocreomycetidae</taxon>
        <taxon>Hypocreales</taxon>
        <taxon>Bionectriaceae</taxon>
        <taxon>Clonostachys</taxon>
    </lineage>
</organism>
<dbReference type="EMBL" id="CDPU01000007">
    <property type="protein sequence ID" value="CEO47509.1"/>
    <property type="molecule type" value="Genomic_DNA"/>
</dbReference>
<sequence>MAPLKREEDSLPCSSWMFSTGTNVHVAKDRSWFADDYKPFETFVESRLGVRLPVIGIGTANLATKTAANKTGPASHGTLRLEFVLHVPRALWNIVGTPIYDDYDYLLTRRVFTDEATGRQVAYCKPGTMLCEIQLSRPPIGPKARIVTEIQRKNGVKSMPSGESEDSELARFLLRNLGLERRHESNPDSRCADHLFTKQQLRRIKDEYGSSANFMFSYGLKFYKDKDCEEA</sequence>
<dbReference type="AlphaFoldDB" id="A0A0B7JR87"/>
<dbReference type="PANTHER" id="PTHR40628">
    <property type="entry name" value="CHROMO DOMAIN-CONTAINING PROTEIN"/>
    <property type="match status" value="1"/>
</dbReference>
<accession>A0A0B7JR87</accession>
<reference evidence="1" key="1">
    <citation type="submission" date="2015-01" db="EMBL/GenBank/DDBJ databases">
        <authorList>
            <person name="Durling Mikael"/>
        </authorList>
    </citation>
    <scope>NUCLEOTIDE SEQUENCE</scope>
</reference>
<dbReference type="PANTHER" id="PTHR40628:SF1">
    <property type="entry name" value="CHROMO DOMAIN-CONTAINING PROTEIN"/>
    <property type="match status" value="1"/>
</dbReference>